<dbReference type="PANTHER" id="PTHR34220">
    <property type="entry name" value="SENSOR HISTIDINE KINASE YPDA"/>
    <property type="match status" value="1"/>
</dbReference>
<evidence type="ECO:0000259" key="14">
    <source>
        <dbReference type="PROSITE" id="PS50109"/>
    </source>
</evidence>
<dbReference type="InterPro" id="IPR003660">
    <property type="entry name" value="HAMP_dom"/>
</dbReference>
<dbReference type="PROSITE" id="PS50885">
    <property type="entry name" value="HAMP"/>
    <property type="match status" value="1"/>
</dbReference>
<reference evidence="16 17" key="1">
    <citation type="submission" date="2019-10" db="EMBL/GenBank/DDBJ databases">
        <title>Description of Paenibacillus pedi sp. nov.</title>
        <authorList>
            <person name="Carlier A."/>
            <person name="Qi S."/>
        </authorList>
    </citation>
    <scope>NUCLEOTIDE SEQUENCE [LARGE SCALE GENOMIC DNA]</scope>
    <source>
        <strain evidence="16 17">LMG 31457</strain>
    </source>
</reference>
<feature type="domain" description="Histidine kinase" evidence="14">
    <location>
        <begin position="526"/>
        <end position="629"/>
    </location>
</feature>
<evidence type="ECO:0000313" key="17">
    <source>
        <dbReference type="Proteomes" id="UP000618579"/>
    </source>
</evidence>
<evidence type="ECO:0000256" key="1">
    <source>
        <dbReference type="ARBA" id="ARBA00000085"/>
    </source>
</evidence>
<keyword evidence="13" id="KW-1133">Transmembrane helix</keyword>
<dbReference type="InterPro" id="IPR005467">
    <property type="entry name" value="His_kinase_dom"/>
</dbReference>
<dbReference type="CDD" id="cd06225">
    <property type="entry name" value="HAMP"/>
    <property type="match status" value="1"/>
</dbReference>
<name>A0ABX1ZJ25_9BACL</name>
<dbReference type="EC" id="2.7.13.3" evidence="3"/>
<evidence type="ECO:0000256" key="2">
    <source>
        <dbReference type="ARBA" id="ARBA00004651"/>
    </source>
</evidence>
<dbReference type="InterPro" id="IPR050640">
    <property type="entry name" value="Bact_2-comp_sensor_kinase"/>
</dbReference>
<keyword evidence="12" id="KW-0175">Coiled coil</keyword>
<dbReference type="Pfam" id="PF00672">
    <property type="entry name" value="HAMP"/>
    <property type="match status" value="1"/>
</dbReference>
<keyword evidence="8" id="KW-0418">Kinase</keyword>
<protein>
    <recommendedName>
        <fullName evidence="3">histidine kinase</fullName>
        <ecNumber evidence="3">2.7.13.3</ecNumber>
    </recommendedName>
</protein>
<dbReference type="InterPro" id="IPR036890">
    <property type="entry name" value="HATPase_C_sf"/>
</dbReference>
<keyword evidence="9" id="KW-0067">ATP-binding</keyword>
<evidence type="ECO:0000256" key="7">
    <source>
        <dbReference type="ARBA" id="ARBA00022741"/>
    </source>
</evidence>
<keyword evidence="13" id="KW-0812">Transmembrane</keyword>
<comment type="subcellular location">
    <subcellularLocation>
        <location evidence="2">Cell membrane</location>
        <topology evidence="2">Multi-pass membrane protein</topology>
    </subcellularLocation>
</comment>
<evidence type="ECO:0000256" key="9">
    <source>
        <dbReference type="ARBA" id="ARBA00022840"/>
    </source>
</evidence>
<feature type="coiled-coil region" evidence="12">
    <location>
        <begin position="400"/>
        <end position="437"/>
    </location>
</feature>
<dbReference type="EMBL" id="WHNZ01000015">
    <property type="protein sequence ID" value="NOV00021.1"/>
    <property type="molecule type" value="Genomic_DNA"/>
</dbReference>
<keyword evidence="5" id="KW-0597">Phosphoprotein</keyword>
<evidence type="ECO:0000256" key="5">
    <source>
        <dbReference type="ARBA" id="ARBA00022553"/>
    </source>
</evidence>
<dbReference type="PANTHER" id="PTHR34220:SF7">
    <property type="entry name" value="SENSOR HISTIDINE KINASE YPDA"/>
    <property type="match status" value="1"/>
</dbReference>
<feature type="transmembrane region" description="Helical" evidence="13">
    <location>
        <begin position="341"/>
        <end position="365"/>
    </location>
</feature>
<dbReference type="SMART" id="SM00387">
    <property type="entry name" value="HATPase_c"/>
    <property type="match status" value="1"/>
</dbReference>
<evidence type="ECO:0000313" key="16">
    <source>
        <dbReference type="EMBL" id="NOV00021.1"/>
    </source>
</evidence>
<comment type="caution">
    <text evidence="16">The sequence shown here is derived from an EMBL/GenBank/DDBJ whole genome shotgun (WGS) entry which is preliminary data.</text>
</comment>
<feature type="transmembrane region" description="Helical" evidence="13">
    <location>
        <begin position="51"/>
        <end position="74"/>
    </location>
</feature>
<dbReference type="InterPro" id="IPR003594">
    <property type="entry name" value="HATPase_dom"/>
</dbReference>
<sequence length="629" mass="71871">MANVFITAFRVSGWVGFHFSKTVLFSIEPCDYNYGGVTLSFIRNRSLKSTILVIIIPIIMLFVFITGLFSYLLASSQLQKNAFTSISDTVSQTQRFLNDKLTDVVTSLTILVSDSDLSDITMRTENPAYNLQTEDYLQLNRVLNRASPDRALIDSTLILYNHDRPAFYRKDDLTEQVKFSLEPYRLGQATDPISVIHWVTLHTDPFGASFNQNDSGKVVSLYNLLGKDVEHSKGIILFNIKDSFFQTILSNPAISNNGYLCLISDDGIISYKKVAGKYRIKDSELQPIILQTTQASGQITITNEYGNEMLIVYDTLRINKWKIAAVVPKDELLHNVNYIKYLILVIMFILFVIVIFFSNFLANIITKPIIQLTRKINSIEEGNLDIEFRDLSRNEIGVLNKGIRDMIHRIKQLLKQIEKEQEKKRKAELAALQFQIRPHFLYNTLYSIKHLIEMDEKKEASQMVTSLSDFFRISISKGNEIIPVSQEIEHIKHYFTIQELRYGDSFTYEIDVEPAILDFKIVKLTLQPIVENAIYHGIKNSLKKGHIRIKAFIQDDDCIIRIEDNGAGMAPEQLDQINVSLSNMNMSEDGAGFGIYNVHKRLQLNYGMKYGLSYESSSETGTVVIVTFR</sequence>
<dbReference type="Gene3D" id="3.30.450.20">
    <property type="entry name" value="PAS domain"/>
    <property type="match status" value="1"/>
</dbReference>
<gene>
    <name evidence="16" type="ORF">GC097_08335</name>
</gene>
<dbReference type="Proteomes" id="UP000618579">
    <property type="component" value="Unassembled WGS sequence"/>
</dbReference>
<dbReference type="Pfam" id="PF06580">
    <property type="entry name" value="His_kinase"/>
    <property type="match status" value="1"/>
</dbReference>
<dbReference type="Gene3D" id="6.10.340.10">
    <property type="match status" value="1"/>
</dbReference>
<evidence type="ECO:0000256" key="6">
    <source>
        <dbReference type="ARBA" id="ARBA00022679"/>
    </source>
</evidence>
<organism evidence="16 17">
    <name type="scientific">Paenibacillus planticolens</name>
    <dbReference type="NCBI Taxonomy" id="2654976"/>
    <lineage>
        <taxon>Bacteria</taxon>
        <taxon>Bacillati</taxon>
        <taxon>Bacillota</taxon>
        <taxon>Bacilli</taxon>
        <taxon>Bacillales</taxon>
        <taxon>Paenibacillaceae</taxon>
        <taxon>Paenibacillus</taxon>
    </lineage>
</organism>
<dbReference type="SUPFAM" id="SSF55874">
    <property type="entry name" value="ATPase domain of HSP90 chaperone/DNA topoisomerase II/histidine kinase"/>
    <property type="match status" value="1"/>
</dbReference>
<accession>A0ABX1ZJ25</accession>
<evidence type="ECO:0000256" key="4">
    <source>
        <dbReference type="ARBA" id="ARBA00022475"/>
    </source>
</evidence>
<comment type="catalytic activity">
    <reaction evidence="1">
        <text>ATP + protein L-histidine = ADP + protein N-phospho-L-histidine.</text>
        <dbReference type="EC" id="2.7.13.3"/>
    </reaction>
</comment>
<keyword evidence="6" id="KW-0808">Transferase</keyword>
<keyword evidence="4" id="KW-1003">Cell membrane</keyword>
<proteinExistence type="predicted"/>
<evidence type="ECO:0000256" key="11">
    <source>
        <dbReference type="ARBA" id="ARBA00023136"/>
    </source>
</evidence>
<evidence type="ECO:0000259" key="15">
    <source>
        <dbReference type="PROSITE" id="PS50885"/>
    </source>
</evidence>
<evidence type="ECO:0000256" key="13">
    <source>
        <dbReference type="SAM" id="Phobius"/>
    </source>
</evidence>
<dbReference type="Gene3D" id="3.30.565.10">
    <property type="entry name" value="Histidine kinase-like ATPase, C-terminal domain"/>
    <property type="match status" value="1"/>
</dbReference>
<evidence type="ECO:0000256" key="3">
    <source>
        <dbReference type="ARBA" id="ARBA00012438"/>
    </source>
</evidence>
<evidence type="ECO:0000256" key="10">
    <source>
        <dbReference type="ARBA" id="ARBA00023012"/>
    </source>
</evidence>
<keyword evidence="7" id="KW-0547">Nucleotide-binding</keyword>
<dbReference type="Pfam" id="PF02518">
    <property type="entry name" value="HATPase_c"/>
    <property type="match status" value="1"/>
</dbReference>
<dbReference type="RefSeq" id="WP_171682851.1">
    <property type="nucleotide sequence ID" value="NZ_WHNZ01000015.1"/>
</dbReference>
<dbReference type="InterPro" id="IPR010559">
    <property type="entry name" value="Sig_transdc_His_kin_internal"/>
</dbReference>
<evidence type="ECO:0000256" key="12">
    <source>
        <dbReference type="SAM" id="Coils"/>
    </source>
</evidence>
<keyword evidence="17" id="KW-1185">Reference proteome</keyword>
<dbReference type="SMART" id="SM00304">
    <property type="entry name" value="HAMP"/>
    <property type="match status" value="1"/>
</dbReference>
<dbReference type="SUPFAM" id="SSF158472">
    <property type="entry name" value="HAMP domain-like"/>
    <property type="match status" value="1"/>
</dbReference>
<dbReference type="PROSITE" id="PS50109">
    <property type="entry name" value="HIS_KIN"/>
    <property type="match status" value="1"/>
</dbReference>
<evidence type="ECO:0000256" key="8">
    <source>
        <dbReference type="ARBA" id="ARBA00022777"/>
    </source>
</evidence>
<keyword evidence="11 13" id="KW-0472">Membrane</keyword>
<keyword evidence="10" id="KW-0902">Two-component regulatory system</keyword>
<feature type="domain" description="HAMP" evidence="15">
    <location>
        <begin position="363"/>
        <end position="415"/>
    </location>
</feature>